<comment type="caution">
    <text evidence="9">The sequence shown here is derived from an EMBL/GenBank/DDBJ whole genome shotgun (WGS) entry which is preliminary data.</text>
</comment>
<evidence type="ECO:0000256" key="7">
    <source>
        <dbReference type="RuleBase" id="RU363032"/>
    </source>
</evidence>
<comment type="subcellular location">
    <subcellularLocation>
        <location evidence="1 7">Cell membrane</location>
        <topology evidence="1 7">Multi-pass membrane protein</topology>
    </subcellularLocation>
</comment>
<dbReference type="PROSITE" id="PS50928">
    <property type="entry name" value="ABC_TM1"/>
    <property type="match status" value="1"/>
</dbReference>
<proteinExistence type="inferred from homology"/>
<keyword evidence="5 7" id="KW-1133">Transmembrane helix</keyword>
<name>A0A6B0YV01_9CHLR</name>
<dbReference type="Gene3D" id="1.10.3720.10">
    <property type="entry name" value="MetI-like"/>
    <property type="match status" value="1"/>
</dbReference>
<dbReference type="Pfam" id="PF00528">
    <property type="entry name" value="BPD_transp_1"/>
    <property type="match status" value="1"/>
</dbReference>
<feature type="transmembrane region" description="Helical" evidence="7">
    <location>
        <begin position="209"/>
        <end position="234"/>
    </location>
</feature>
<dbReference type="GO" id="GO:0005886">
    <property type="term" value="C:plasma membrane"/>
    <property type="evidence" value="ECO:0007669"/>
    <property type="project" value="UniProtKB-SubCell"/>
</dbReference>
<dbReference type="SUPFAM" id="SSF161098">
    <property type="entry name" value="MetI-like"/>
    <property type="match status" value="1"/>
</dbReference>
<feature type="transmembrane region" description="Helical" evidence="7">
    <location>
        <begin position="167"/>
        <end position="188"/>
    </location>
</feature>
<evidence type="ECO:0000256" key="3">
    <source>
        <dbReference type="ARBA" id="ARBA00022475"/>
    </source>
</evidence>
<protein>
    <submittedName>
        <fullName evidence="9">Carbohydrate ABC transporter permease</fullName>
    </submittedName>
</protein>
<feature type="transmembrane region" description="Helical" evidence="7">
    <location>
        <begin position="98"/>
        <end position="123"/>
    </location>
</feature>
<keyword evidence="6 7" id="KW-0472">Membrane</keyword>
<evidence type="ECO:0000256" key="5">
    <source>
        <dbReference type="ARBA" id="ARBA00022989"/>
    </source>
</evidence>
<keyword evidence="3" id="KW-1003">Cell membrane</keyword>
<dbReference type="EMBL" id="VXRG01000073">
    <property type="protein sequence ID" value="MXY93552.1"/>
    <property type="molecule type" value="Genomic_DNA"/>
</dbReference>
<evidence type="ECO:0000256" key="6">
    <source>
        <dbReference type="ARBA" id="ARBA00023136"/>
    </source>
</evidence>
<reference evidence="9" key="1">
    <citation type="submission" date="2019-09" db="EMBL/GenBank/DDBJ databases">
        <title>Characterisation of the sponge microbiome using genome-centric metagenomics.</title>
        <authorList>
            <person name="Engelberts J.P."/>
            <person name="Robbins S.J."/>
            <person name="De Goeij J.M."/>
            <person name="Aranda M."/>
            <person name="Bell S.C."/>
            <person name="Webster N.S."/>
        </authorList>
    </citation>
    <scope>NUCLEOTIDE SEQUENCE</scope>
    <source>
        <strain evidence="9">SB0664_bin_27</strain>
    </source>
</reference>
<feature type="transmembrane region" description="Helical" evidence="7">
    <location>
        <begin position="269"/>
        <end position="291"/>
    </location>
</feature>
<accession>A0A6B0YV01</accession>
<dbReference type="PANTHER" id="PTHR43744">
    <property type="entry name" value="ABC TRANSPORTER PERMEASE PROTEIN MG189-RELATED-RELATED"/>
    <property type="match status" value="1"/>
</dbReference>
<feature type="domain" description="ABC transmembrane type-1" evidence="8">
    <location>
        <begin position="99"/>
        <end position="291"/>
    </location>
</feature>
<dbReference type="InterPro" id="IPR000515">
    <property type="entry name" value="MetI-like"/>
</dbReference>
<organism evidence="9">
    <name type="scientific">Caldilineaceae bacterium SB0664_bin_27</name>
    <dbReference type="NCBI Taxonomy" id="2605260"/>
    <lineage>
        <taxon>Bacteria</taxon>
        <taxon>Bacillati</taxon>
        <taxon>Chloroflexota</taxon>
        <taxon>Caldilineae</taxon>
        <taxon>Caldilineales</taxon>
        <taxon>Caldilineaceae</taxon>
    </lineage>
</organism>
<keyword evidence="4 7" id="KW-0812">Transmembrane</keyword>
<dbReference type="PANTHER" id="PTHR43744:SF12">
    <property type="entry name" value="ABC TRANSPORTER PERMEASE PROTEIN MG189-RELATED"/>
    <property type="match status" value="1"/>
</dbReference>
<comment type="similarity">
    <text evidence="7">Belongs to the binding-protein-dependent transport system permease family.</text>
</comment>
<evidence type="ECO:0000256" key="4">
    <source>
        <dbReference type="ARBA" id="ARBA00022692"/>
    </source>
</evidence>
<evidence type="ECO:0000256" key="2">
    <source>
        <dbReference type="ARBA" id="ARBA00022448"/>
    </source>
</evidence>
<dbReference type="AlphaFoldDB" id="A0A6B0YV01"/>
<evidence type="ECO:0000259" key="8">
    <source>
        <dbReference type="PROSITE" id="PS50928"/>
    </source>
</evidence>
<evidence type="ECO:0000256" key="1">
    <source>
        <dbReference type="ARBA" id="ARBA00004651"/>
    </source>
</evidence>
<keyword evidence="2 7" id="KW-0813">Transport</keyword>
<evidence type="ECO:0000313" key="9">
    <source>
        <dbReference type="EMBL" id="MXY93552.1"/>
    </source>
</evidence>
<feature type="transmembrane region" description="Helical" evidence="7">
    <location>
        <begin position="30"/>
        <end position="54"/>
    </location>
</feature>
<dbReference type="CDD" id="cd06261">
    <property type="entry name" value="TM_PBP2"/>
    <property type="match status" value="1"/>
</dbReference>
<dbReference type="GO" id="GO:0055085">
    <property type="term" value="P:transmembrane transport"/>
    <property type="evidence" value="ECO:0007669"/>
    <property type="project" value="InterPro"/>
</dbReference>
<gene>
    <name evidence="9" type="ORF">F4Y42_08905</name>
</gene>
<dbReference type="InterPro" id="IPR035906">
    <property type="entry name" value="MetI-like_sf"/>
</dbReference>
<sequence length="306" mass="34151">MATQSRLNRQTPSLIETLQLRLLPEGAASVWRYIALLMILVLAAVSLFPLYWALITSFKHPSDVATIPPSFVLTRPVLKNYIDLMTGSGVANSPVLRWFWNSVFTGAVFTFGVVLVASLAGYSFARKQFPLRDKLFWLIISTMLVPAWSTLIASYVLTLKLGMHDTYWALILPGLASPFALFLFRQFAVTLPDELFQAARIDGAHELQLWYTITLPLSRPVLATLAIFTFTYHWNDFLWPLLVLNKPNIYTMPVGVSIIMFQLKGTGPAYGIGMSAAILMSVLPIVAFIMMQKQMIQGITIGSLKG</sequence>
<feature type="transmembrane region" description="Helical" evidence="7">
    <location>
        <begin position="135"/>
        <end position="155"/>
    </location>
</feature>